<protein>
    <submittedName>
        <fullName evidence="1">Uncharacterized protein</fullName>
    </submittedName>
</protein>
<organism evidence="1">
    <name type="scientific">uncultured Caudovirales phage</name>
    <dbReference type="NCBI Taxonomy" id="2100421"/>
    <lineage>
        <taxon>Viruses</taxon>
        <taxon>Duplodnaviria</taxon>
        <taxon>Heunggongvirae</taxon>
        <taxon>Uroviricota</taxon>
        <taxon>Caudoviricetes</taxon>
        <taxon>Peduoviridae</taxon>
        <taxon>Maltschvirus</taxon>
        <taxon>Maltschvirus maltsch</taxon>
    </lineage>
</organism>
<accession>A0A6J7X252</accession>
<dbReference type="EMBL" id="LR798334">
    <property type="protein sequence ID" value="CAB5224204.1"/>
    <property type="molecule type" value="Genomic_DNA"/>
</dbReference>
<sequence length="51" mass="5774">MSRFEGIVSEDGVVIYRTPPVYDRNAAYAWAAQWTYDNARPAAIVTTAPRR</sequence>
<proteinExistence type="predicted"/>
<name>A0A6J7X252_9CAUD</name>
<reference evidence="1" key="1">
    <citation type="submission" date="2020-05" db="EMBL/GenBank/DDBJ databases">
        <authorList>
            <person name="Chiriac C."/>
            <person name="Salcher M."/>
            <person name="Ghai R."/>
            <person name="Kavagutti S V."/>
        </authorList>
    </citation>
    <scope>NUCLEOTIDE SEQUENCE</scope>
</reference>
<evidence type="ECO:0000313" key="1">
    <source>
        <dbReference type="EMBL" id="CAB5224204.1"/>
    </source>
</evidence>
<gene>
    <name evidence="1" type="ORF">UFOVP735_38</name>
</gene>